<dbReference type="PROSITE" id="PS51228">
    <property type="entry name" value="ACB_2"/>
    <property type="match status" value="1"/>
</dbReference>
<dbReference type="GO" id="GO:0000062">
    <property type="term" value="F:fatty-acyl-CoA binding"/>
    <property type="evidence" value="ECO:0007669"/>
    <property type="project" value="InterPro"/>
</dbReference>
<proteinExistence type="predicted"/>
<dbReference type="AlphaFoldDB" id="A0A822CI27"/>
<dbReference type="EMBL" id="CAJOBR010048033">
    <property type="protein sequence ID" value="CAF5043848.1"/>
    <property type="molecule type" value="Genomic_DNA"/>
</dbReference>
<feature type="domain" description="ACB" evidence="1">
    <location>
        <begin position="1"/>
        <end position="25"/>
    </location>
</feature>
<dbReference type="InterPro" id="IPR000582">
    <property type="entry name" value="Acyl-CoA-binding_protein"/>
</dbReference>
<gene>
    <name evidence="2" type="ORF">QYT958_LOCUS41591</name>
</gene>
<comment type="caution">
    <text evidence="2">The sequence shown here is derived from an EMBL/GenBank/DDBJ whole genome shotgun (WGS) entry which is preliminary data.</text>
</comment>
<evidence type="ECO:0000313" key="3">
    <source>
        <dbReference type="Proteomes" id="UP000663848"/>
    </source>
</evidence>
<name>A0A822CI27_9BILA</name>
<evidence type="ECO:0000313" key="2">
    <source>
        <dbReference type="EMBL" id="CAF5043848.1"/>
    </source>
</evidence>
<accession>A0A822CI27</accession>
<protein>
    <recommendedName>
        <fullName evidence="1">ACB domain-containing protein</fullName>
    </recommendedName>
</protein>
<dbReference type="Proteomes" id="UP000663848">
    <property type="component" value="Unassembled WGS sequence"/>
</dbReference>
<evidence type="ECO:0000259" key="1">
    <source>
        <dbReference type="PROSITE" id="PS51228"/>
    </source>
</evidence>
<feature type="non-terminal residue" evidence="2">
    <location>
        <position position="1"/>
    </location>
</feature>
<sequence>LQEKFNAAVKAIQRLPNDGTFQPPN</sequence>
<reference evidence="2" key="1">
    <citation type="submission" date="2021-02" db="EMBL/GenBank/DDBJ databases">
        <authorList>
            <person name="Nowell W R."/>
        </authorList>
    </citation>
    <scope>NUCLEOTIDE SEQUENCE</scope>
</reference>
<organism evidence="2 3">
    <name type="scientific">Rotaria socialis</name>
    <dbReference type="NCBI Taxonomy" id="392032"/>
    <lineage>
        <taxon>Eukaryota</taxon>
        <taxon>Metazoa</taxon>
        <taxon>Spiralia</taxon>
        <taxon>Gnathifera</taxon>
        <taxon>Rotifera</taxon>
        <taxon>Eurotatoria</taxon>
        <taxon>Bdelloidea</taxon>
        <taxon>Philodinida</taxon>
        <taxon>Philodinidae</taxon>
        <taxon>Rotaria</taxon>
    </lineage>
</organism>